<sequence length="106" mass="11331">MHHGKTAIFLFFLIIGTSMFPNGSSTGLANAKPIGPLAIVAGASLGMEIINNLMPKDKHPAAGEYGRKIVYGAETTNDGNTYNNRNVRGPVSFGSTAVQRRNYYGN</sequence>
<reference evidence="1" key="1">
    <citation type="journal article" date="2013" name="PLoS ONE">
        <title>Adaptive selection on bracovirus genomes drives the specialization of cotesia parasitoid wasps.</title>
        <authorList>
            <person name="Jancek S."/>
            <person name="Bezier A."/>
            <person name="Gayral P."/>
            <person name="Paillusson C."/>
            <person name="Kaiser L."/>
            <person name="Dupas S."/>
            <person name="Le Ru B.P."/>
            <person name="Barbe V."/>
            <person name="Periquet G."/>
            <person name="Drezen J.-M."/>
            <person name="Herniou E.A."/>
        </authorList>
    </citation>
    <scope>NUCLEOTIDE SEQUENCE</scope>
    <source>
        <strain evidence="1">Kitale</strain>
    </source>
</reference>
<evidence type="ECO:0000313" key="1">
    <source>
        <dbReference type="EMBL" id="CCQ19257.1"/>
    </source>
</evidence>
<proteinExistence type="predicted"/>
<dbReference type="EMBL" id="HF562928">
    <property type="protein sequence ID" value="CCQ19257.1"/>
    <property type="molecule type" value="Genomic_DNA"/>
</dbReference>
<gene>
    <name evidence="1" type="primary">bv5</name>
    <name evidence="1" type="ORF">CSKBV_33.2</name>
</gene>
<accession>S0DH34</accession>
<name>S0DH34_9VIRU</name>
<organism evidence="1">
    <name type="scientific">Cotesia sesamiae Kitale bracovirus</name>
    <dbReference type="NCBI Taxonomy" id="452648"/>
    <lineage>
        <taxon>Viruses</taxon>
        <taxon>Viruses incertae sedis</taxon>
        <taxon>Polydnaviriformidae</taxon>
        <taxon>Bracoviriform</taxon>
        <taxon>Cotesia sesamiae bracovirus</taxon>
    </lineage>
</organism>
<protein>
    <submittedName>
        <fullName evidence="1">Uncharacterized protein</fullName>
    </submittedName>
</protein>